<feature type="transmembrane region" description="Helical" evidence="17">
    <location>
        <begin position="636"/>
        <end position="656"/>
    </location>
</feature>
<dbReference type="InterPro" id="IPR030389">
    <property type="entry name" value="G_FEOB_dom"/>
</dbReference>
<dbReference type="PANTHER" id="PTHR43185:SF1">
    <property type="entry name" value="FE(2+) TRANSPORTER FEOB"/>
    <property type="match status" value="1"/>
</dbReference>
<feature type="binding site" evidence="15">
    <location>
        <begin position="51"/>
        <end position="54"/>
    </location>
    <ligand>
        <name>GTP</name>
        <dbReference type="ChEBI" id="CHEBI:37565"/>
        <label>1</label>
    </ligand>
</feature>
<feature type="domain" description="FeoB-type G" evidence="18">
    <location>
        <begin position="1"/>
        <end position="160"/>
    </location>
</feature>
<comment type="similarity">
    <text evidence="17">Belongs to the TRAFAC class TrmE-Era-EngA-EngB-Septin-like GTPase superfamily. FeoB GTPase (TC 9.A.8) family.</text>
</comment>
<evidence type="ECO:0000256" key="16">
    <source>
        <dbReference type="PIRSR" id="PIRSR603373-2"/>
    </source>
</evidence>
<evidence type="ECO:0000256" key="9">
    <source>
        <dbReference type="ARBA" id="ARBA00023004"/>
    </source>
</evidence>
<feature type="transmembrane region" description="Helical" evidence="17">
    <location>
        <begin position="345"/>
        <end position="365"/>
    </location>
</feature>
<keyword evidence="10" id="KW-0406">Ion transport</keyword>
<dbReference type="InterPro" id="IPR011642">
    <property type="entry name" value="Gate_dom"/>
</dbReference>
<evidence type="ECO:0000256" key="13">
    <source>
        <dbReference type="ARBA" id="ARBA00031200"/>
    </source>
</evidence>
<evidence type="ECO:0000256" key="6">
    <source>
        <dbReference type="ARBA" id="ARBA00022692"/>
    </source>
</evidence>
<keyword evidence="4" id="KW-1003">Cell membrane</keyword>
<evidence type="ECO:0000256" key="10">
    <source>
        <dbReference type="ARBA" id="ARBA00023065"/>
    </source>
</evidence>
<evidence type="ECO:0000256" key="11">
    <source>
        <dbReference type="ARBA" id="ARBA00023134"/>
    </source>
</evidence>
<comment type="function">
    <text evidence="1 17">Probable transporter of a GTP-driven Fe(2+) uptake system.</text>
</comment>
<dbReference type="InterPro" id="IPR050860">
    <property type="entry name" value="FeoB_GTPase"/>
</dbReference>
<keyword evidence="6 17" id="KW-0812">Transmembrane</keyword>
<dbReference type="EMBL" id="CP159510">
    <property type="protein sequence ID" value="XCJ16386.1"/>
    <property type="molecule type" value="Genomic_DNA"/>
</dbReference>
<feature type="binding site" evidence="16">
    <location>
        <position position="18"/>
    </location>
    <ligand>
        <name>Mg(2+)</name>
        <dbReference type="ChEBI" id="CHEBI:18420"/>
        <label>2</label>
    </ligand>
</feature>
<dbReference type="Gene3D" id="1.10.287.1770">
    <property type="match status" value="1"/>
</dbReference>
<evidence type="ECO:0000256" key="2">
    <source>
        <dbReference type="ARBA" id="ARBA00004651"/>
    </source>
</evidence>
<organism evidence="19">
    <name type="scientific">Sporolactobacillus sp. Y61</name>
    <dbReference type="NCBI Taxonomy" id="3160863"/>
    <lineage>
        <taxon>Bacteria</taxon>
        <taxon>Bacillati</taxon>
        <taxon>Bacillota</taxon>
        <taxon>Bacilli</taxon>
        <taxon>Bacillales</taxon>
        <taxon>Sporolactobacillaceae</taxon>
        <taxon>Sporolactobacillus</taxon>
    </lineage>
</organism>
<evidence type="ECO:0000256" key="15">
    <source>
        <dbReference type="PIRSR" id="PIRSR603373-1"/>
    </source>
</evidence>
<feature type="transmembrane region" description="Helical" evidence="17">
    <location>
        <begin position="607"/>
        <end position="624"/>
    </location>
</feature>
<evidence type="ECO:0000256" key="8">
    <source>
        <dbReference type="ARBA" id="ARBA00022989"/>
    </source>
</evidence>
<dbReference type="GO" id="GO:0046872">
    <property type="term" value="F:metal ion binding"/>
    <property type="evidence" value="ECO:0007669"/>
    <property type="project" value="UniProtKB-KW"/>
</dbReference>
<evidence type="ECO:0000256" key="3">
    <source>
        <dbReference type="ARBA" id="ARBA00022448"/>
    </source>
</evidence>
<gene>
    <name evidence="19" type="primary">feoB</name>
    <name evidence="19" type="ORF">ABNN70_12005</name>
</gene>
<evidence type="ECO:0000259" key="18">
    <source>
        <dbReference type="PROSITE" id="PS51711"/>
    </source>
</evidence>
<evidence type="ECO:0000256" key="7">
    <source>
        <dbReference type="ARBA" id="ARBA00022741"/>
    </source>
</evidence>
<accession>A0AAU8IDW6</accession>
<dbReference type="GO" id="GO:0005525">
    <property type="term" value="F:GTP binding"/>
    <property type="evidence" value="ECO:0007669"/>
    <property type="project" value="UniProtKB-KW"/>
</dbReference>
<dbReference type="GO" id="GO:0005886">
    <property type="term" value="C:plasma membrane"/>
    <property type="evidence" value="ECO:0007669"/>
    <property type="project" value="UniProtKB-SubCell"/>
</dbReference>
<feature type="transmembrane region" description="Helical" evidence="17">
    <location>
        <begin position="542"/>
        <end position="560"/>
    </location>
</feature>
<protein>
    <recommendedName>
        <fullName evidence="13 14">Ferrous iron transport protein B</fullName>
    </recommendedName>
</protein>
<dbReference type="InterPro" id="IPR041069">
    <property type="entry name" value="FeoB_Cyto"/>
</dbReference>
<dbReference type="Gene3D" id="3.40.50.300">
    <property type="entry name" value="P-loop containing nucleotide triphosphate hydrolases"/>
    <property type="match status" value="1"/>
</dbReference>
<dbReference type="InterPro" id="IPR003373">
    <property type="entry name" value="Fe2_transport_prot-B"/>
</dbReference>
<evidence type="ECO:0000256" key="4">
    <source>
        <dbReference type="ARBA" id="ARBA00022475"/>
    </source>
</evidence>
<feature type="transmembrane region" description="Helical" evidence="17">
    <location>
        <begin position="446"/>
        <end position="468"/>
    </location>
</feature>
<feature type="binding site" evidence="15">
    <location>
        <begin position="111"/>
        <end position="114"/>
    </location>
    <ligand>
        <name>GTP</name>
        <dbReference type="ChEBI" id="CHEBI:37565"/>
        <label>1</label>
    </ligand>
</feature>
<feature type="transmembrane region" description="Helical" evidence="17">
    <location>
        <begin position="419"/>
        <end position="440"/>
    </location>
</feature>
<dbReference type="RefSeq" id="WP_129928867.1">
    <property type="nucleotide sequence ID" value="NZ_CP159510.1"/>
</dbReference>
<keyword evidence="12 17" id="KW-0472">Membrane</keyword>
<evidence type="ECO:0000256" key="1">
    <source>
        <dbReference type="ARBA" id="ARBA00003926"/>
    </source>
</evidence>
<dbReference type="Pfam" id="PF17910">
    <property type="entry name" value="FeoB_Cyto"/>
    <property type="match status" value="1"/>
</dbReference>
<dbReference type="InterPro" id="IPR011640">
    <property type="entry name" value="Fe2_transport_prot_B_C"/>
</dbReference>
<evidence type="ECO:0000256" key="14">
    <source>
        <dbReference type="NCBIfam" id="TIGR00437"/>
    </source>
</evidence>
<dbReference type="PANTHER" id="PTHR43185">
    <property type="entry name" value="FERROUS IRON TRANSPORT PROTEIN B"/>
    <property type="match status" value="1"/>
</dbReference>
<reference evidence="19" key="1">
    <citation type="submission" date="2024-06" db="EMBL/GenBank/DDBJ databases">
        <authorList>
            <person name="Fan A."/>
            <person name="Zhang F.Y."/>
            <person name="Zhang L."/>
        </authorList>
    </citation>
    <scope>NUCLEOTIDE SEQUENCE</scope>
    <source>
        <strain evidence="19">Y61</strain>
    </source>
</reference>
<dbReference type="NCBIfam" id="TIGR00437">
    <property type="entry name" value="feoB"/>
    <property type="match status" value="1"/>
</dbReference>
<dbReference type="Pfam" id="PF07670">
    <property type="entry name" value="Gate"/>
    <property type="match status" value="2"/>
</dbReference>
<keyword evidence="16" id="KW-0460">Magnesium</keyword>
<evidence type="ECO:0000313" key="19">
    <source>
        <dbReference type="EMBL" id="XCJ16386.1"/>
    </source>
</evidence>
<feature type="binding site" evidence="15">
    <location>
        <begin position="7"/>
        <end position="14"/>
    </location>
    <ligand>
        <name>GTP</name>
        <dbReference type="ChEBI" id="CHEBI:37565"/>
        <label>1</label>
    </ligand>
</feature>
<sequence>MRAALFGNPNTGKTSLFNVLCGSYEFVGNWSGVTVEKKVGRLKDHAGSLIDLPGIYSMSPVSKDESVVASFLLDESFTVALNIIDASQLMRNLNLTIDLLEFGHPVIIALNMMDVARHRGIHVDPQRLAEKLSVPVVPIVARTGRGCHVIQDMLTGGVKNHHNGFRIDYGLNTEEAISDISSAIDLPADSRRWFAVQFLDGNQAVEAYARRFPQYEKIRSIREKLQTTVQTEHGTTVSGWMRSQRNKFIKTILPEVVQKQETRSHTATDRIDAVVTNKFLGIPIFLGIMYFIFHATFNWIGNPVSDILDGFFAGPLTQWTHDLLLNLGVVPLIRDVILNGIISGIGGVLVFVPQIIVLFFFISWIEDSGYMARVALVMDRVMQMVGLNGKAFIPLVIGFGCNIPGIMAARTIEQPKERLLTVLITPLMSCSARLTVYSLFAGVFFARYQALVVLSLYAMSIVIALLMAKLFSLFMKTSQSVFVVDLPPYRVPNLRTLVRSTWDKAKGFIKKATTFILGGTVLVWLLSYLGPDGMHVPIEQSFLAIICTAIAPIVAPLGFGSWQAASALITGFLAKESVVSTLGIVYHTAGGISLSESIKQAFTPLEAYSFMVFTLLYVPCLSTVPAIRQETGTGRMTWFAVGYCIVLAYLVTFIVYRTGLLLGFD</sequence>
<keyword evidence="11 15" id="KW-0342">GTP-binding</keyword>
<dbReference type="PROSITE" id="PS51711">
    <property type="entry name" value="G_FEOB"/>
    <property type="match status" value="1"/>
</dbReference>
<feature type="transmembrane region" description="Helical" evidence="17">
    <location>
        <begin position="512"/>
        <end position="530"/>
    </location>
</feature>
<dbReference type="CDD" id="cd01879">
    <property type="entry name" value="FeoB"/>
    <property type="match status" value="1"/>
</dbReference>
<dbReference type="Pfam" id="PF02421">
    <property type="entry name" value="FeoB_N"/>
    <property type="match status" value="1"/>
</dbReference>
<dbReference type="SUPFAM" id="SSF52540">
    <property type="entry name" value="P-loop containing nucleoside triphosphate hydrolases"/>
    <property type="match status" value="1"/>
</dbReference>
<keyword evidence="8 17" id="KW-1133">Transmembrane helix</keyword>
<keyword evidence="7 15" id="KW-0547">Nucleotide-binding</keyword>
<feature type="binding site" evidence="16">
    <location>
        <position position="22"/>
    </location>
    <ligand>
        <name>Mg(2+)</name>
        <dbReference type="ChEBI" id="CHEBI:18420"/>
        <label>1</label>
    </ligand>
</feature>
<keyword evidence="9 17" id="KW-0408">Iron</keyword>
<dbReference type="Pfam" id="PF07664">
    <property type="entry name" value="FeoB_C"/>
    <property type="match status" value="1"/>
</dbReference>
<name>A0AAU8IDW6_9BACL</name>
<evidence type="ECO:0000256" key="5">
    <source>
        <dbReference type="ARBA" id="ARBA00022496"/>
    </source>
</evidence>
<keyword evidence="3 17" id="KW-0813">Transport</keyword>
<dbReference type="GO" id="GO:0015093">
    <property type="term" value="F:ferrous iron transmembrane transporter activity"/>
    <property type="evidence" value="ECO:0007669"/>
    <property type="project" value="UniProtKB-UniRule"/>
</dbReference>
<feature type="transmembrane region" description="Helical" evidence="17">
    <location>
        <begin position="279"/>
        <end position="300"/>
    </location>
</feature>
<dbReference type="AlphaFoldDB" id="A0AAU8IDW6"/>
<proteinExistence type="inferred from homology"/>
<feature type="transmembrane region" description="Helical" evidence="17">
    <location>
        <begin position="385"/>
        <end position="407"/>
    </location>
</feature>
<keyword evidence="16" id="KW-0479">Metal-binding</keyword>
<evidence type="ECO:0000256" key="17">
    <source>
        <dbReference type="RuleBase" id="RU362098"/>
    </source>
</evidence>
<keyword evidence="5 17" id="KW-0410">Iron transport</keyword>
<evidence type="ECO:0000256" key="12">
    <source>
        <dbReference type="ARBA" id="ARBA00023136"/>
    </source>
</evidence>
<dbReference type="InterPro" id="IPR027417">
    <property type="entry name" value="P-loop_NTPase"/>
</dbReference>
<feature type="binding site" evidence="15">
    <location>
        <begin position="32"/>
        <end position="36"/>
    </location>
    <ligand>
        <name>GTP</name>
        <dbReference type="ChEBI" id="CHEBI:37565"/>
        <label>1</label>
    </ligand>
</feature>
<comment type="subcellular location">
    <subcellularLocation>
        <location evidence="2 17">Cell membrane</location>
        <topology evidence="2 17">Multi-pass membrane protein</topology>
    </subcellularLocation>
</comment>